<dbReference type="Pfam" id="PF00535">
    <property type="entry name" value="Glycos_transf_2"/>
    <property type="match status" value="1"/>
</dbReference>
<protein>
    <submittedName>
        <fullName evidence="10">Undecaprenyl-phosphate 4-deoxy-4-formamido-L-arabinose transferase</fullName>
    </submittedName>
</protein>
<dbReference type="GO" id="GO:0009103">
    <property type="term" value="P:lipopolysaccharide biosynthetic process"/>
    <property type="evidence" value="ECO:0007669"/>
    <property type="project" value="UniProtKB-KW"/>
</dbReference>
<keyword evidence="7 8" id="KW-0472">Membrane</keyword>
<keyword evidence="3 10" id="KW-0808">Transferase</keyword>
<dbReference type="InterPro" id="IPR001173">
    <property type="entry name" value="Glyco_trans_2-like"/>
</dbReference>
<evidence type="ECO:0000256" key="2">
    <source>
        <dbReference type="ARBA" id="ARBA00022676"/>
    </source>
</evidence>
<dbReference type="SUPFAM" id="SSF53448">
    <property type="entry name" value="Nucleotide-diphospho-sugar transferases"/>
    <property type="match status" value="1"/>
</dbReference>
<feature type="transmembrane region" description="Helical" evidence="8">
    <location>
        <begin position="228"/>
        <end position="249"/>
    </location>
</feature>
<feature type="domain" description="Glycosyltransferase 2-like" evidence="9">
    <location>
        <begin position="5"/>
        <end position="141"/>
    </location>
</feature>
<evidence type="ECO:0000256" key="4">
    <source>
        <dbReference type="ARBA" id="ARBA00022692"/>
    </source>
</evidence>
<evidence type="ECO:0000256" key="3">
    <source>
        <dbReference type="ARBA" id="ARBA00022679"/>
    </source>
</evidence>
<reference evidence="10 11" key="1">
    <citation type="submission" date="2016-10" db="EMBL/GenBank/DDBJ databases">
        <authorList>
            <person name="de Groot N.N."/>
        </authorList>
    </citation>
    <scope>NUCLEOTIDE SEQUENCE [LARGE SCALE GENOMIC DNA]</scope>
    <source>
        <strain evidence="10 11">AR40</strain>
    </source>
</reference>
<dbReference type="RefSeq" id="WP_074758140.1">
    <property type="nucleotide sequence ID" value="NZ_FOGJ01000027.1"/>
</dbReference>
<gene>
    <name evidence="10" type="ORF">SAMN04487884_12734</name>
</gene>
<evidence type="ECO:0000259" key="9">
    <source>
        <dbReference type="Pfam" id="PF00535"/>
    </source>
</evidence>
<dbReference type="GO" id="GO:0099621">
    <property type="term" value="F:undecaprenyl-phosphate 4-deoxy-4-formamido-L-arabinose transferase activity"/>
    <property type="evidence" value="ECO:0007669"/>
    <property type="project" value="TreeGrafter"/>
</dbReference>
<evidence type="ECO:0000256" key="7">
    <source>
        <dbReference type="ARBA" id="ARBA00023136"/>
    </source>
</evidence>
<dbReference type="EMBL" id="FOGJ01000027">
    <property type="protein sequence ID" value="SES29207.1"/>
    <property type="molecule type" value="Genomic_DNA"/>
</dbReference>
<dbReference type="InterPro" id="IPR029044">
    <property type="entry name" value="Nucleotide-diphossugar_trans"/>
</dbReference>
<dbReference type="Gene3D" id="3.90.550.10">
    <property type="entry name" value="Spore Coat Polysaccharide Biosynthesis Protein SpsA, Chain A"/>
    <property type="match status" value="1"/>
</dbReference>
<evidence type="ECO:0000256" key="5">
    <source>
        <dbReference type="ARBA" id="ARBA00022985"/>
    </source>
</evidence>
<accession>A0A1H9W6A2</accession>
<evidence type="ECO:0000256" key="1">
    <source>
        <dbReference type="ARBA" id="ARBA00022475"/>
    </source>
</evidence>
<sequence>MRRVSFVIPCYNCEKTIEAVTTEISQFAGSHDIDAQIILVDDGSADGTWKTLQGLCSKNDRIKAASFSKNFGQASAILAGLSMVSGDYVFCMDDDGQAPVEEISNFLDKIDEGYDVVFAKYNKVQQNFFRNFTSRINAWMARVLTEKPRGVETASFFCMRRYVADNMIKYDRPYPYISGLIFRITHNATNLPAEQRKRKEGRSGYTFKKLLGLWFNGFTSFSILPLRFATAMGFFFAAFGIIFAIVTIVRKLLNPAIQAGYSSTIAFLAFLGGIILFCIGEMGEYIGREYMCTSRKPQYIVRMKAGFEDKNDEVKE</sequence>
<dbReference type="GO" id="GO:0005886">
    <property type="term" value="C:plasma membrane"/>
    <property type="evidence" value="ECO:0007669"/>
    <property type="project" value="TreeGrafter"/>
</dbReference>
<evidence type="ECO:0000256" key="6">
    <source>
        <dbReference type="ARBA" id="ARBA00022989"/>
    </source>
</evidence>
<proteinExistence type="predicted"/>
<keyword evidence="6 8" id="KW-1133">Transmembrane helix</keyword>
<dbReference type="PANTHER" id="PTHR48090">
    <property type="entry name" value="UNDECAPRENYL-PHOSPHATE 4-DEOXY-4-FORMAMIDO-L-ARABINOSE TRANSFERASE-RELATED"/>
    <property type="match status" value="1"/>
</dbReference>
<keyword evidence="2" id="KW-0328">Glycosyltransferase</keyword>
<keyword evidence="4 8" id="KW-0812">Transmembrane</keyword>
<evidence type="ECO:0000313" key="10">
    <source>
        <dbReference type="EMBL" id="SES29207.1"/>
    </source>
</evidence>
<organism evidence="10 11">
    <name type="scientific">Butyrivibrio fibrisolvens</name>
    <dbReference type="NCBI Taxonomy" id="831"/>
    <lineage>
        <taxon>Bacteria</taxon>
        <taxon>Bacillati</taxon>
        <taxon>Bacillota</taxon>
        <taxon>Clostridia</taxon>
        <taxon>Lachnospirales</taxon>
        <taxon>Lachnospiraceae</taxon>
        <taxon>Butyrivibrio</taxon>
    </lineage>
</organism>
<dbReference type="eggNOG" id="COG0463">
    <property type="taxonomic scope" value="Bacteria"/>
</dbReference>
<keyword evidence="1" id="KW-1003">Cell membrane</keyword>
<keyword evidence="5" id="KW-0448">Lipopolysaccharide biosynthesis</keyword>
<dbReference type="CDD" id="cd04187">
    <property type="entry name" value="DPM1_like_bac"/>
    <property type="match status" value="1"/>
</dbReference>
<dbReference type="Proteomes" id="UP000182584">
    <property type="component" value="Unassembled WGS sequence"/>
</dbReference>
<feature type="transmembrane region" description="Helical" evidence="8">
    <location>
        <begin position="261"/>
        <end position="279"/>
    </location>
</feature>
<dbReference type="AlphaFoldDB" id="A0A1H9W6A2"/>
<dbReference type="PANTHER" id="PTHR48090:SF3">
    <property type="entry name" value="UNDECAPRENYL-PHOSPHATE 4-DEOXY-4-FORMAMIDO-L-ARABINOSE TRANSFERASE"/>
    <property type="match status" value="1"/>
</dbReference>
<evidence type="ECO:0000256" key="8">
    <source>
        <dbReference type="SAM" id="Phobius"/>
    </source>
</evidence>
<evidence type="ECO:0000313" key="11">
    <source>
        <dbReference type="Proteomes" id="UP000182584"/>
    </source>
</evidence>
<name>A0A1H9W6A2_BUTFI</name>
<dbReference type="InterPro" id="IPR050256">
    <property type="entry name" value="Glycosyltransferase_2"/>
</dbReference>